<comment type="caution">
    <text evidence="1">The sequence shown here is derived from an EMBL/GenBank/DDBJ whole genome shotgun (WGS) entry which is preliminary data.</text>
</comment>
<evidence type="ECO:0000313" key="2">
    <source>
        <dbReference type="Proteomes" id="UP000616143"/>
    </source>
</evidence>
<dbReference type="InterPro" id="IPR029055">
    <property type="entry name" value="Ntn_hydrolases_N"/>
</dbReference>
<dbReference type="PANTHER" id="PTHR43881">
    <property type="entry name" value="GAMMA-GLUTAMYLTRANSPEPTIDASE (AFU_ORTHOLOGUE AFUA_4G13580)"/>
    <property type="match status" value="1"/>
</dbReference>
<dbReference type="Gene3D" id="1.10.246.230">
    <property type="match status" value="1"/>
</dbReference>
<organism evidence="1 2">
    <name type="scientific">Sulfodiicoccus acidiphilus</name>
    <dbReference type="NCBI Taxonomy" id="1670455"/>
    <lineage>
        <taxon>Archaea</taxon>
        <taxon>Thermoproteota</taxon>
        <taxon>Thermoprotei</taxon>
        <taxon>Sulfolobales</taxon>
        <taxon>Sulfolobaceae</taxon>
        <taxon>Sulfodiicoccus</taxon>
    </lineage>
</organism>
<protein>
    <submittedName>
        <fullName evidence="1">Gamma-glutamyltransferase</fullName>
    </submittedName>
</protein>
<accession>A0A830GYQ1</accession>
<dbReference type="EMBL" id="BMQS01000002">
    <property type="protein sequence ID" value="GGT87840.1"/>
    <property type="molecule type" value="Genomic_DNA"/>
</dbReference>
<evidence type="ECO:0000313" key="1">
    <source>
        <dbReference type="EMBL" id="GGT87840.1"/>
    </source>
</evidence>
<dbReference type="RefSeq" id="WP_188848315.1">
    <property type="nucleotide sequence ID" value="NZ_BMQS01000002.1"/>
</dbReference>
<dbReference type="OrthoDB" id="183046at2157"/>
<reference evidence="1" key="1">
    <citation type="journal article" date="2014" name="Int. J. Syst. Evol. Microbiol.">
        <title>Complete genome sequence of Corynebacterium casei LMG S-19264T (=DSM 44701T), isolated from a smear-ripened cheese.</title>
        <authorList>
            <consortium name="US DOE Joint Genome Institute (JGI-PGF)"/>
            <person name="Walter F."/>
            <person name="Albersmeier A."/>
            <person name="Kalinowski J."/>
            <person name="Ruckert C."/>
        </authorList>
    </citation>
    <scope>NUCLEOTIDE SEQUENCE</scope>
    <source>
        <strain evidence="1">JCM 31740</strain>
    </source>
</reference>
<gene>
    <name evidence="1" type="ORF">GCM10007116_02230</name>
</gene>
<dbReference type="PANTHER" id="PTHR43881:SF1">
    <property type="entry name" value="GAMMA-GLUTAMYLTRANSPEPTIDASE (AFU_ORTHOLOGUE AFUA_4G13580)"/>
    <property type="match status" value="1"/>
</dbReference>
<dbReference type="SUPFAM" id="SSF56235">
    <property type="entry name" value="N-terminal nucleophile aminohydrolases (Ntn hydrolases)"/>
    <property type="match status" value="1"/>
</dbReference>
<reference evidence="1" key="2">
    <citation type="submission" date="2020-09" db="EMBL/GenBank/DDBJ databases">
        <authorList>
            <person name="Sun Q."/>
            <person name="Ohkuma M."/>
        </authorList>
    </citation>
    <scope>NUCLEOTIDE SEQUENCE</scope>
    <source>
        <strain evidence="1">JCM 31740</strain>
    </source>
</reference>
<dbReference type="InterPro" id="IPR052896">
    <property type="entry name" value="GGT-like_enzyme"/>
</dbReference>
<sequence length="476" mass="52444">MPAVVGRKVVASQSPLATYVGARVLSEGGNAFDAALAVSAVLSVVLPQTSGLGGDAFLLAKTPEGTVAYNASGWAPSRVPERVEELRGPLTVTVPGLVDLWDFLYRKYITLPLDRLLAPAISLATEGFEVGRSLSRAISSGKDFHESWKKTFWGRGYGDTLRLPEMGEVMKRIARDPREFYEGKVAEEMVNGMIALGVGVEPEDFRRFRGEQVRPIRSSYGSFTLYELPPNSQGVTTLEALKLVELTNVNRMSFNEPERVRQHVRLFSLAYRDRDSHVADPRFHDFDVNYLLSSGHLASLLSSQGISDVKAAGDTTFFTLTDGENHVGFIQSLFHPFGSGMVVKQIPLQNRGAGFTEGHNSPKPRKRPLHTLSILMAESEAELLVIGCAAGHLRPQIHSQVLEYYVDYKMDIDEAVYAPRFVIEEGEVKVERRLNLPFKQIQEFSPEVGVVQALKVRGKASTAVADPRSEGVALRA</sequence>
<dbReference type="Proteomes" id="UP000616143">
    <property type="component" value="Unassembled WGS sequence"/>
</dbReference>
<dbReference type="Pfam" id="PF01019">
    <property type="entry name" value="G_glu_transpept"/>
    <property type="match status" value="1"/>
</dbReference>
<proteinExistence type="predicted"/>
<dbReference type="InterPro" id="IPR043137">
    <property type="entry name" value="GGT_ssub_C"/>
</dbReference>
<dbReference type="Gene3D" id="3.60.20.40">
    <property type="match status" value="1"/>
</dbReference>
<keyword evidence="1" id="KW-0808">Transferase</keyword>
<dbReference type="PRINTS" id="PR01210">
    <property type="entry name" value="GGTRANSPTASE"/>
</dbReference>
<dbReference type="AlphaFoldDB" id="A0A830GYQ1"/>
<dbReference type="GO" id="GO:0016740">
    <property type="term" value="F:transferase activity"/>
    <property type="evidence" value="ECO:0007669"/>
    <property type="project" value="UniProtKB-KW"/>
</dbReference>
<name>A0A830GYQ1_9CREN</name>